<feature type="non-terminal residue" evidence="1">
    <location>
        <position position="67"/>
    </location>
</feature>
<name>A0A5C3LT68_9AGAR</name>
<dbReference type="Proteomes" id="UP000308652">
    <property type="component" value="Unassembled WGS sequence"/>
</dbReference>
<proteinExistence type="predicted"/>
<dbReference type="AlphaFoldDB" id="A0A5C3LT68"/>
<organism evidence="1 2">
    <name type="scientific">Crucibulum laeve</name>
    <dbReference type="NCBI Taxonomy" id="68775"/>
    <lineage>
        <taxon>Eukaryota</taxon>
        <taxon>Fungi</taxon>
        <taxon>Dikarya</taxon>
        <taxon>Basidiomycota</taxon>
        <taxon>Agaricomycotina</taxon>
        <taxon>Agaricomycetes</taxon>
        <taxon>Agaricomycetidae</taxon>
        <taxon>Agaricales</taxon>
        <taxon>Agaricineae</taxon>
        <taxon>Nidulariaceae</taxon>
        <taxon>Crucibulum</taxon>
    </lineage>
</organism>
<accession>A0A5C3LT68</accession>
<gene>
    <name evidence="1" type="ORF">BDQ12DRAFT_687452</name>
</gene>
<dbReference type="EMBL" id="ML213617">
    <property type="protein sequence ID" value="TFK35965.1"/>
    <property type="molecule type" value="Genomic_DNA"/>
</dbReference>
<protein>
    <submittedName>
        <fullName evidence="1">Uncharacterized protein</fullName>
    </submittedName>
</protein>
<evidence type="ECO:0000313" key="2">
    <source>
        <dbReference type="Proteomes" id="UP000308652"/>
    </source>
</evidence>
<reference evidence="1 2" key="1">
    <citation type="journal article" date="2019" name="Nat. Ecol. Evol.">
        <title>Megaphylogeny resolves global patterns of mushroom evolution.</title>
        <authorList>
            <person name="Varga T."/>
            <person name="Krizsan K."/>
            <person name="Foldi C."/>
            <person name="Dima B."/>
            <person name="Sanchez-Garcia M."/>
            <person name="Sanchez-Ramirez S."/>
            <person name="Szollosi G.J."/>
            <person name="Szarkandi J.G."/>
            <person name="Papp V."/>
            <person name="Albert L."/>
            <person name="Andreopoulos W."/>
            <person name="Angelini C."/>
            <person name="Antonin V."/>
            <person name="Barry K.W."/>
            <person name="Bougher N.L."/>
            <person name="Buchanan P."/>
            <person name="Buyck B."/>
            <person name="Bense V."/>
            <person name="Catcheside P."/>
            <person name="Chovatia M."/>
            <person name="Cooper J."/>
            <person name="Damon W."/>
            <person name="Desjardin D."/>
            <person name="Finy P."/>
            <person name="Geml J."/>
            <person name="Haridas S."/>
            <person name="Hughes K."/>
            <person name="Justo A."/>
            <person name="Karasinski D."/>
            <person name="Kautmanova I."/>
            <person name="Kiss B."/>
            <person name="Kocsube S."/>
            <person name="Kotiranta H."/>
            <person name="LaButti K.M."/>
            <person name="Lechner B.E."/>
            <person name="Liimatainen K."/>
            <person name="Lipzen A."/>
            <person name="Lukacs Z."/>
            <person name="Mihaltcheva S."/>
            <person name="Morgado L.N."/>
            <person name="Niskanen T."/>
            <person name="Noordeloos M.E."/>
            <person name="Ohm R.A."/>
            <person name="Ortiz-Santana B."/>
            <person name="Ovrebo C."/>
            <person name="Racz N."/>
            <person name="Riley R."/>
            <person name="Savchenko A."/>
            <person name="Shiryaev A."/>
            <person name="Soop K."/>
            <person name="Spirin V."/>
            <person name="Szebenyi C."/>
            <person name="Tomsovsky M."/>
            <person name="Tulloss R.E."/>
            <person name="Uehling J."/>
            <person name="Grigoriev I.V."/>
            <person name="Vagvolgyi C."/>
            <person name="Papp T."/>
            <person name="Martin F.M."/>
            <person name="Miettinen O."/>
            <person name="Hibbett D.S."/>
            <person name="Nagy L.G."/>
        </authorList>
    </citation>
    <scope>NUCLEOTIDE SEQUENCE [LARGE SCALE GENOMIC DNA]</scope>
    <source>
        <strain evidence="1 2">CBS 166.37</strain>
    </source>
</reference>
<evidence type="ECO:0000313" key="1">
    <source>
        <dbReference type="EMBL" id="TFK35965.1"/>
    </source>
</evidence>
<sequence>MVKSQPDGPKIPLVKLSNPIGGEGGRCASMRGPEYAGNFFGDGGPSACTILTICRVLPVFFLSNREM</sequence>
<keyword evidence="2" id="KW-1185">Reference proteome</keyword>